<feature type="coiled-coil region" evidence="1">
    <location>
        <begin position="922"/>
        <end position="1040"/>
    </location>
</feature>
<dbReference type="InterPro" id="IPR001194">
    <property type="entry name" value="cDENN_dom"/>
</dbReference>
<organism evidence="4 5">
    <name type="scientific">Trametes coccinea (strain BRFM310)</name>
    <name type="common">Pycnoporus coccineus</name>
    <dbReference type="NCBI Taxonomy" id="1353009"/>
    <lineage>
        <taxon>Eukaryota</taxon>
        <taxon>Fungi</taxon>
        <taxon>Dikarya</taxon>
        <taxon>Basidiomycota</taxon>
        <taxon>Agaricomycotina</taxon>
        <taxon>Agaricomycetes</taxon>
        <taxon>Polyporales</taxon>
        <taxon>Polyporaceae</taxon>
        <taxon>Trametes</taxon>
    </lineage>
</organism>
<evidence type="ECO:0000259" key="3">
    <source>
        <dbReference type="SMART" id="SM00799"/>
    </source>
</evidence>
<feature type="compositionally biased region" description="Polar residues" evidence="2">
    <location>
        <begin position="1319"/>
        <end position="1336"/>
    </location>
</feature>
<feature type="domain" description="cDENN" evidence="3">
    <location>
        <begin position="588"/>
        <end position="783"/>
    </location>
</feature>
<feature type="compositionally biased region" description="Polar residues" evidence="2">
    <location>
        <begin position="147"/>
        <end position="159"/>
    </location>
</feature>
<feature type="region of interest" description="Disordered" evidence="2">
    <location>
        <begin position="1372"/>
        <end position="1404"/>
    </location>
</feature>
<feature type="compositionally biased region" description="Low complexity" evidence="2">
    <location>
        <begin position="123"/>
        <end position="133"/>
    </location>
</feature>
<feature type="compositionally biased region" description="Acidic residues" evidence="2">
    <location>
        <begin position="1122"/>
        <end position="1132"/>
    </location>
</feature>
<dbReference type="SMART" id="SM00799">
    <property type="entry name" value="DENN"/>
    <property type="match status" value="1"/>
</dbReference>
<keyword evidence="5" id="KW-1185">Reference proteome</keyword>
<feature type="compositionally biased region" description="Low complexity" evidence="2">
    <location>
        <begin position="74"/>
        <end position="83"/>
    </location>
</feature>
<dbReference type="EMBL" id="KZ084100">
    <property type="protein sequence ID" value="OSD03422.1"/>
    <property type="molecule type" value="Genomic_DNA"/>
</dbReference>
<feature type="compositionally biased region" description="Acidic residues" evidence="2">
    <location>
        <begin position="544"/>
        <end position="554"/>
    </location>
</feature>
<feature type="region of interest" description="Disordered" evidence="2">
    <location>
        <begin position="1180"/>
        <end position="1360"/>
    </location>
</feature>
<feature type="compositionally biased region" description="Basic and acidic residues" evidence="2">
    <location>
        <begin position="1231"/>
        <end position="1266"/>
    </location>
</feature>
<accession>A0A1Y2ITZ8</accession>
<evidence type="ECO:0000256" key="2">
    <source>
        <dbReference type="SAM" id="MobiDB-lite"/>
    </source>
</evidence>
<feature type="region of interest" description="Disordered" evidence="2">
    <location>
        <begin position="1052"/>
        <end position="1164"/>
    </location>
</feature>
<reference evidence="4 5" key="1">
    <citation type="journal article" date="2015" name="Biotechnol. Biofuels">
        <title>Enhanced degradation of softwood versus hardwood by the white-rot fungus Pycnoporus coccineus.</title>
        <authorList>
            <person name="Couturier M."/>
            <person name="Navarro D."/>
            <person name="Chevret D."/>
            <person name="Henrissat B."/>
            <person name="Piumi F."/>
            <person name="Ruiz-Duenas F.J."/>
            <person name="Martinez A.T."/>
            <person name="Grigoriev I.V."/>
            <person name="Riley R."/>
            <person name="Lipzen A."/>
            <person name="Berrin J.G."/>
            <person name="Master E.R."/>
            <person name="Rosso M.N."/>
        </authorList>
    </citation>
    <scope>NUCLEOTIDE SEQUENCE [LARGE SCALE GENOMIC DNA]</scope>
    <source>
        <strain evidence="4 5">BRFM310</strain>
    </source>
</reference>
<dbReference type="OrthoDB" id="6019893at2759"/>
<dbReference type="GO" id="GO:0031410">
    <property type="term" value="C:cytoplasmic vesicle"/>
    <property type="evidence" value="ECO:0007669"/>
    <property type="project" value="TreeGrafter"/>
</dbReference>
<dbReference type="InterPro" id="IPR043153">
    <property type="entry name" value="DENN_C"/>
</dbReference>
<feature type="compositionally biased region" description="Low complexity" evidence="2">
    <location>
        <begin position="239"/>
        <end position="249"/>
    </location>
</feature>
<keyword evidence="1" id="KW-0175">Coiled coil</keyword>
<dbReference type="Pfam" id="PF02141">
    <property type="entry name" value="DENN"/>
    <property type="match status" value="1"/>
</dbReference>
<evidence type="ECO:0000256" key="1">
    <source>
        <dbReference type="SAM" id="Coils"/>
    </source>
</evidence>
<feature type="compositionally biased region" description="Polar residues" evidence="2">
    <location>
        <begin position="55"/>
        <end position="72"/>
    </location>
</feature>
<feature type="region of interest" description="Disordered" evidence="2">
    <location>
        <begin position="224"/>
        <end position="259"/>
    </location>
</feature>
<gene>
    <name evidence="4" type="ORF">PYCCODRAFT_1424554</name>
</gene>
<protein>
    <recommendedName>
        <fullName evidence="3">cDENN domain-containing protein</fullName>
    </recommendedName>
</protein>
<feature type="region of interest" description="Disordered" evidence="2">
    <location>
        <begin position="309"/>
        <end position="339"/>
    </location>
</feature>
<feature type="compositionally biased region" description="Low complexity" evidence="2">
    <location>
        <begin position="1057"/>
        <end position="1072"/>
    </location>
</feature>
<dbReference type="GO" id="GO:0032483">
    <property type="term" value="P:regulation of Rab protein signal transduction"/>
    <property type="evidence" value="ECO:0007669"/>
    <property type="project" value="TreeGrafter"/>
</dbReference>
<evidence type="ECO:0000313" key="4">
    <source>
        <dbReference type="EMBL" id="OSD03422.1"/>
    </source>
</evidence>
<feature type="region of interest" description="Disordered" evidence="2">
    <location>
        <begin position="491"/>
        <end position="563"/>
    </location>
</feature>
<name>A0A1Y2ITZ8_TRAC3</name>
<dbReference type="PANTHER" id="PTHR12296:SF31">
    <property type="entry name" value="DENN (AEX-3) DOMAIN PROTEIN (AFU_ORTHOLOGUE AFUA_6G11200)"/>
    <property type="match status" value="1"/>
</dbReference>
<feature type="compositionally biased region" description="Gly residues" evidence="2">
    <location>
        <begin position="84"/>
        <end position="97"/>
    </location>
</feature>
<dbReference type="Gene3D" id="3.40.50.11500">
    <property type="match status" value="1"/>
</dbReference>
<dbReference type="STRING" id="1353009.A0A1Y2ITZ8"/>
<feature type="compositionally biased region" description="Basic residues" evidence="2">
    <location>
        <begin position="1204"/>
        <end position="1218"/>
    </location>
</feature>
<feature type="compositionally biased region" description="Polar residues" evidence="2">
    <location>
        <begin position="1285"/>
        <end position="1303"/>
    </location>
</feature>
<feature type="region of interest" description="Disordered" evidence="2">
    <location>
        <begin position="1"/>
        <end position="161"/>
    </location>
</feature>
<sequence length="1404" mass="150960">MHSPRTRANAPVQPLAVSATPAIGEKILKSRFSEDVSDAGTKNQQQQQQQGGGASSSILSRKTTQQKSNLSLRSAASGYSKEGGSSGGVGVGVGAGIAGRRQGRGIPAPEPIITISHSQSSVPGSGPAHAGSSHGHGHGPGHGHGQTQGQTPEASSNANKLDAQNGLPAFAFSHNPSSTPSFHSALHDEDTDYVTVDIPTHGPVENAVIPSPRADKAARVLGIRQRQSMEPIPGSNRNSLASARSAPPSVSAPPPTPTGPTMPLASLYVVSGLPKSPHTWTLADPDSVMGLHHSEGAVGRWWRPEVLGSTISPGAGGGKRKKKGKADDGSTVFSSSGHLSKQEVGKMLSKALKLSFTREVEIIASTLQPASTVHTFTFNLPAPATPLAPSPSTDVLRASVLTTNTDVSYAYPYADDPFTRHARPSSAYLGPTSSAYLSPNGHNAGTRLPSDLGAGLGNAGNGGQITYHGVCLTVWSHADAERTAAIRRTLEAGRSRKESAQSLVASRMRRHASDATSTGGDPAVQARRRAKMSSRGPWGAGTDAETDLDPETDGEGGAVSESDYDVASTVGHTPGESTLFLPGDTVFWLPYALTLVSRFPIYDLMRDYLTLSWARFSKDVQSHTLQISKILSHPAPRPGELVRLDASSATAHGAAETSLEVVARFPGGLDFGRGLVDVNFTMWPLFKCLNIDNILTICEIALAPTGRILFFSRHPAMLGIAVMTIKYLVELRGWSGVALSAVHSRDAKIYIDDPGPWIIGLATEARYAVRPAPEVCIVDLDINYLNCAAPPPGVVSTKQQRDRYRQRLLAAFEPHYHPDHCVPSEFKEAFPAGRFRPVCKIQAKRGAASTAVADMVKPPEWWHSTRIIQAFDSVLADKMKKPSLLKRISSFGSVRPPPRLSPAEQHIQLSIRKRASAFVDARDDLETKIGRLSRRLNFLMTESDLWRDKFVTFEQYAEKLSQEASELRSKINKEQKETKRLSSMITMTAAEKSKLQQQLSETEKAHLSALQELEQMRQTMEKMEEERAEMIAEVEAQIERALVHMAVDVDDSDYGGSRPSSRLSSRSAPSAIRRGDSRSRSRPLRSFSTESTLAESYAGGASGDLRDDFTMQPERPTGTVLEDPEAEAEEDVEKVQKAKKRFSAADMDAQQDGMKAVDEGISQKSDKIAQKVLQIQRKLESALGSEAYRRSLDSESEFSEGGRARSRRGHSGKSKPKKLNTDSPALSGRDTPVRRSDVKAPLPKDDALSASESETKTEIAPEDRPARPQVTTATLELPGLRKIPSTASVGAISPSTVTPTTPALTPGASAATDDEETDFQSAYSTSPRGSYGSFENHSQKGYDDRSEEVTPTGITGHHLDEFGTHQAVALKSRERNFSTSTATTAKARTNRLIPRASEDTVGGQ</sequence>
<dbReference type="PANTHER" id="PTHR12296">
    <property type="entry name" value="DENN DOMAIN-CONTAINING PROTEIN 4"/>
    <property type="match status" value="1"/>
</dbReference>
<dbReference type="InterPro" id="IPR051696">
    <property type="entry name" value="DENN_Domain_GEFs"/>
</dbReference>
<dbReference type="Proteomes" id="UP000193067">
    <property type="component" value="Unassembled WGS sequence"/>
</dbReference>
<feature type="compositionally biased region" description="Basic and acidic residues" evidence="2">
    <location>
        <begin position="1337"/>
        <end position="1348"/>
    </location>
</feature>
<evidence type="ECO:0000313" key="5">
    <source>
        <dbReference type="Proteomes" id="UP000193067"/>
    </source>
</evidence>
<proteinExistence type="predicted"/>
<feature type="compositionally biased region" description="Pro residues" evidence="2">
    <location>
        <begin position="250"/>
        <end position="259"/>
    </location>
</feature>